<evidence type="ECO:0000313" key="2">
    <source>
        <dbReference type="Proteomes" id="UP000886501"/>
    </source>
</evidence>
<reference evidence="1" key="1">
    <citation type="submission" date="2019-10" db="EMBL/GenBank/DDBJ databases">
        <authorList>
            <consortium name="DOE Joint Genome Institute"/>
            <person name="Kuo A."/>
            <person name="Miyauchi S."/>
            <person name="Kiss E."/>
            <person name="Drula E."/>
            <person name="Kohler A."/>
            <person name="Sanchez-Garcia M."/>
            <person name="Andreopoulos B."/>
            <person name="Barry K.W."/>
            <person name="Bonito G."/>
            <person name="Buee M."/>
            <person name="Carver A."/>
            <person name="Chen C."/>
            <person name="Cichocki N."/>
            <person name="Clum A."/>
            <person name="Culley D."/>
            <person name="Crous P.W."/>
            <person name="Fauchery L."/>
            <person name="Girlanda M."/>
            <person name="Hayes R."/>
            <person name="Keri Z."/>
            <person name="Labutti K."/>
            <person name="Lipzen A."/>
            <person name="Lombard V."/>
            <person name="Magnuson J."/>
            <person name="Maillard F."/>
            <person name="Morin E."/>
            <person name="Murat C."/>
            <person name="Nolan M."/>
            <person name="Ohm R."/>
            <person name="Pangilinan J."/>
            <person name="Pereira M."/>
            <person name="Perotto S."/>
            <person name="Peter M."/>
            <person name="Riley R."/>
            <person name="Sitrit Y."/>
            <person name="Stielow B."/>
            <person name="Szollosi G."/>
            <person name="Zifcakova L."/>
            <person name="Stursova M."/>
            <person name="Spatafora J.W."/>
            <person name="Tedersoo L."/>
            <person name="Vaario L.-M."/>
            <person name="Yamada A."/>
            <person name="Yan M."/>
            <person name="Wang P."/>
            <person name="Xu J."/>
            <person name="Bruns T."/>
            <person name="Baldrian P."/>
            <person name="Vilgalys R."/>
            <person name="Henrissat B."/>
            <person name="Grigoriev I.V."/>
            <person name="Hibbett D."/>
            <person name="Nagy L.G."/>
            <person name="Martin F.M."/>
        </authorList>
    </citation>
    <scope>NUCLEOTIDE SEQUENCE</scope>
    <source>
        <strain evidence="1">P2</strain>
    </source>
</reference>
<accession>A0ACB6Z149</accession>
<proteinExistence type="predicted"/>
<comment type="caution">
    <text evidence="1">The sequence shown here is derived from an EMBL/GenBank/DDBJ whole genome shotgun (WGS) entry which is preliminary data.</text>
</comment>
<sequence>METVCSPSGPRYGRPFNKFGPPTALFSEPLAFLKYDLEHLESFAPDRTTLNSAFKLVAIATDFFDKEGKKEEALKQILRELLAGKNQPTADNPPKPDGVWFEGPFACLIAQLKDDPGHGGDPFLQGLLMYGKTITQEEYAPYLEQSNMPVILLAIAGNRLVVSTAVFTDAIYADELLSIRLHLGPHASDNVLHVARVFMAINKSMERLRDLYKNLVGVPRPSPPQAKALWPNPTADPPEFTEILPKLEFFCKVNRADGAELSVIDEDNERHAMYLTRMETETSTRVVFVKFAAKYHEDAHRLLADQDPPLAPALYFCARVVGDMYMVVMEYIPKSRGQSTDPHSSTDGSPAPLLAPAVVRRDVCKGLDLLHGRDLVFGDLRETNLLYLAEDGGRMLFVDFDGVGQDRVDRYSACLDSAAGLGMDKLQVMEKAHDRQNLERLMERLSRRMC</sequence>
<evidence type="ECO:0000313" key="1">
    <source>
        <dbReference type="EMBL" id="KAF9643229.1"/>
    </source>
</evidence>
<reference evidence="1" key="2">
    <citation type="journal article" date="2020" name="Nat. Commun.">
        <title>Large-scale genome sequencing of mycorrhizal fungi provides insights into the early evolution of symbiotic traits.</title>
        <authorList>
            <person name="Miyauchi S."/>
            <person name="Kiss E."/>
            <person name="Kuo A."/>
            <person name="Drula E."/>
            <person name="Kohler A."/>
            <person name="Sanchez-Garcia M."/>
            <person name="Morin E."/>
            <person name="Andreopoulos B."/>
            <person name="Barry K.W."/>
            <person name="Bonito G."/>
            <person name="Buee M."/>
            <person name="Carver A."/>
            <person name="Chen C."/>
            <person name="Cichocki N."/>
            <person name="Clum A."/>
            <person name="Culley D."/>
            <person name="Crous P.W."/>
            <person name="Fauchery L."/>
            <person name="Girlanda M."/>
            <person name="Hayes R.D."/>
            <person name="Keri Z."/>
            <person name="LaButti K."/>
            <person name="Lipzen A."/>
            <person name="Lombard V."/>
            <person name="Magnuson J."/>
            <person name="Maillard F."/>
            <person name="Murat C."/>
            <person name="Nolan M."/>
            <person name="Ohm R.A."/>
            <person name="Pangilinan J."/>
            <person name="Pereira M.F."/>
            <person name="Perotto S."/>
            <person name="Peter M."/>
            <person name="Pfister S."/>
            <person name="Riley R."/>
            <person name="Sitrit Y."/>
            <person name="Stielow J.B."/>
            <person name="Szollosi G."/>
            <person name="Zifcakova L."/>
            <person name="Stursova M."/>
            <person name="Spatafora J.W."/>
            <person name="Tedersoo L."/>
            <person name="Vaario L.M."/>
            <person name="Yamada A."/>
            <person name="Yan M."/>
            <person name="Wang P."/>
            <person name="Xu J."/>
            <person name="Bruns T."/>
            <person name="Baldrian P."/>
            <person name="Vilgalys R."/>
            <person name="Dunand C."/>
            <person name="Henrissat B."/>
            <person name="Grigoriev I.V."/>
            <person name="Hibbett D."/>
            <person name="Nagy L.G."/>
            <person name="Martin F.M."/>
        </authorList>
    </citation>
    <scope>NUCLEOTIDE SEQUENCE</scope>
    <source>
        <strain evidence="1">P2</strain>
    </source>
</reference>
<dbReference type="EMBL" id="MU118260">
    <property type="protein sequence ID" value="KAF9643229.1"/>
    <property type="molecule type" value="Genomic_DNA"/>
</dbReference>
<organism evidence="1 2">
    <name type="scientific">Thelephora ganbajun</name>
    <name type="common">Ganba fungus</name>
    <dbReference type="NCBI Taxonomy" id="370292"/>
    <lineage>
        <taxon>Eukaryota</taxon>
        <taxon>Fungi</taxon>
        <taxon>Dikarya</taxon>
        <taxon>Basidiomycota</taxon>
        <taxon>Agaricomycotina</taxon>
        <taxon>Agaricomycetes</taxon>
        <taxon>Thelephorales</taxon>
        <taxon>Thelephoraceae</taxon>
        <taxon>Thelephora</taxon>
    </lineage>
</organism>
<dbReference type="Proteomes" id="UP000886501">
    <property type="component" value="Unassembled WGS sequence"/>
</dbReference>
<protein>
    <submittedName>
        <fullName evidence="1">Uncharacterized protein</fullName>
    </submittedName>
</protein>
<gene>
    <name evidence="1" type="ORF">BDM02DRAFT_3104685</name>
</gene>
<name>A0ACB6Z149_THEGA</name>
<keyword evidence="2" id="KW-1185">Reference proteome</keyword>